<name>A0A840NTM1_9PSEU</name>
<feature type="compositionally biased region" description="Low complexity" evidence="1">
    <location>
        <begin position="239"/>
        <end position="255"/>
    </location>
</feature>
<proteinExistence type="predicted"/>
<comment type="caution">
    <text evidence="2">The sequence shown here is derived from an EMBL/GenBank/DDBJ whole genome shotgun (WGS) entry which is preliminary data.</text>
</comment>
<sequence>MFKFFRRRTDQADVVGDEVDVTADARERAEEFWRRWDELLPEVAAALGEGMPQRVDHDLAEAVAALHPDLTFSVEQGERAVYALVVSGQANPEVRPYTDAWLAAAPQRNALFEYHDSVPPVPDPTQVTVNLRGESYPLADVRVFAQVDAAEGLVDVSVYHPRFAGMESAAQSALTFLPLDATLGERLAADRLGRVETAEQEPRGAMGLLEFRELVRGFDAAGGADSAESGGTGGGAGDAAGSAEVLDAAGSVGAGDSDGRDAPGTADSAPGSDGASGRDDWSGSASHDSE</sequence>
<reference evidence="2 3" key="1">
    <citation type="submission" date="2020-08" db="EMBL/GenBank/DDBJ databases">
        <title>Sequencing the genomes of 1000 actinobacteria strains.</title>
        <authorList>
            <person name="Klenk H.-P."/>
        </authorList>
    </citation>
    <scope>NUCLEOTIDE SEQUENCE [LARGE SCALE GENOMIC DNA]</scope>
    <source>
        <strain evidence="2 3">DSM 45582</strain>
    </source>
</reference>
<keyword evidence="3" id="KW-1185">Reference proteome</keyword>
<evidence type="ECO:0000313" key="3">
    <source>
        <dbReference type="Proteomes" id="UP000580474"/>
    </source>
</evidence>
<feature type="compositionally biased region" description="Basic and acidic residues" evidence="1">
    <location>
        <begin position="276"/>
        <end position="290"/>
    </location>
</feature>
<organism evidence="2 3">
    <name type="scientific">Saccharopolyspora gloriosae</name>
    <dbReference type="NCBI Taxonomy" id="455344"/>
    <lineage>
        <taxon>Bacteria</taxon>
        <taxon>Bacillati</taxon>
        <taxon>Actinomycetota</taxon>
        <taxon>Actinomycetes</taxon>
        <taxon>Pseudonocardiales</taxon>
        <taxon>Pseudonocardiaceae</taxon>
        <taxon>Saccharopolyspora</taxon>
    </lineage>
</organism>
<evidence type="ECO:0000256" key="1">
    <source>
        <dbReference type="SAM" id="MobiDB-lite"/>
    </source>
</evidence>
<evidence type="ECO:0000313" key="2">
    <source>
        <dbReference type="EMBL" id="MBB5071527.1"/>
    </source>
</evidence>
<protein>
    <submittedName>
        <fullName evidence="2">Uncharacterized protein</fullName>
    </submittedName>
</protein>
<accession>A0A840NTM1</accession>
<dbReference type="Proteomes" id="UP000580474">
    <property type="component" value="Unassembled WGS sequence"/>
</dbReference>
<dbReference type="EMBL" id="JACHIV010000001">
    <property type="protein sequence ID" value="MBB5071527.1"/>
    <property type="molecule type" value="Genomic_DNA"/>
</dbReference>
<dbReference type="AlphaFoldDB" id="A0A840NTM1"/>
<gene>
    <name evidence="2" type="ORF">BJ969_004615</name>
</gene>
<feature type="region of interest" description="Disordered" evidence="1">
    <location>
        <begin position="222"/>
        <end position="290"/>
    </location>
</feature>